<evidence type="ECO:0000256" key="5">
    <source>
        <dbReference type="ARBA" id="ARBA00023295"/>
    </source>
</evidence>
<dbReference type="GO" id="GO:0008422">
    <property type="term" value="F:beta-glucosidase activity"/>
    <property type="evidence" value="ECO:0007669"/>
    <property type="project" value="TreeGrafter"/>
</dbReference>
<dbReference type="GO" id="GO:0005576">
    <property type="term" value="C:extracellular region"/>
    <property type="evidence" value="ECO:0007669"/>
    <property type="project" value="TreeGrafter"/>
</dbReference>
<evidence type="ECO:0000256" key="3">
    <source>
        <dbReference type="ARBA" id="ARBA00023001"/>
    </source>
</evidence>
<dbReference type="InterPro" id="IPR050386">
    <property type="entry name" value="Glycosyl_hydrolase_5"/>
</dbReference>
<comment type="similarity">
    <text evidence="1">Belongs to the glycosyl hydrolase 5 (cellulase A) family.</text>
</comment>
<keyword evidence="3" id="KW-0136">Cellulose degradation</keyword>
<dbReference type="AlphaFoldDB" id="A0A6N2S9S3"/>
<dbReference type="PANTHER" id="PTHR31297">
    <property type="entry name" value="GLUCAN ENDO-1,6-BETA-GLUCOSIDASE B"/>
    <property type="match status" value="1"/>
</dbReference>
<name>A0A6N2S9S3_BIFLN</name>
<dbReference type="EMBL" id="JAWLRA010000035">
    <property type="protein sequence ID" value="MDW3127228.1"/>
    <property type="molecule type" value="Genomic_DNA"/>
</dbReference>
<proteinExistence type="inferred from homology"/>
<dbReference type="SUPFAM" id="SSF51445">
    <property type="entry name" value="(Trans)glycosidases"/>
    <property type="match status" value="2"/>
</dbReference>
<dbReference type="GO" id="GO:0009986">
    <property type="term" value="C:cell surface"/>
    <property type="evidence" value="ECO:0007669"/>
    <property type="project" value="TreeGrafter"/>
</dbReference>
<reference evidence="7" key="2">
    <citation type="submission" date="2023-10" db="EMBL/GenBank/DDBJ databases">
        <title>Rapid discrimination of Bifidobacterium longum Subspecies based on MALDI-TOF MS and Machine Learning.</title>
        <authorList>
            <person name="Chen J."/>
        </authorList>
    </citation>
    <scope>NUCLEOTIDE SEQUENCE</scope>
    <source>
        <strain evidence="7">YGMCC0039</strain>
    </source>
</reference>
<dbReference type="Proteomes" id="UP001277803">
    <property type="component" value="Unassembled WGS sequence"/>
</dbReference>
<evidence type="ECO:0000256" key="2">
    <source>
        <dbReference type="ARBA" id="ARBA00022801"/>
    </source>
</evidence>
<keyword evidence="6" id="KW-0624">Polysaccharide degradation</keyword>
<dbReference type="InterPro" id="IPR017853">
    <property type="entry name" value="GH"/>
</dbReference>
<keyword evidence="2" id="KW-0378">Hydrolase</keyword>
<keyword evidence="5" id="KW-0326">Glycosidase</keyword>
<evidence type="ECO:0000313" key="7">
    <source>
        <dbReference type="EMBL" id="MDW3127228.1"/>
    </source>
</evidence>
<dbReference type="EMBL" id="CACRSV010000013">
    <property type="protein sequence ID" value="VYS89719.1"/>
    <property type="molecule type" value="Genomic_DNA"/>
</dbReference>
<dbReference type="PANTHER" id="PTHR31297:SF41">
    <property type="entry name" value="ENDOGLUCANASE, PUTATIVE (AFU_ORTHOLOGUE AFUA_5G01830)-RELATED"/>
    <property type="match status" value="1"/>
</dbReference>
<protein>
    <submittedName>
        <fullName evidence="8">Uncharacterized protein</fullName>
    </submittedName>
</protein>
<sequence>MASGALGIGERINGVNLGNWLVLERWMKLGIFAASGEADEIWLHRATESAELETLLTRHRDTYITEADFRNIAAHGYLVMAEQFLLFRLIPDRWLMGWYRFFVRWNERRIRRVARYTLVIVGEWCVTNNLANRNPSSRDAVYREVAAMQRKAWNASAGQIYWSYQLRGNRAFLPTVDPQSDTSRLDPWDLDHVWHAGWMACNRTN</sequence>
<evidence type="ECO:0000313" key="8">
    <source>
        <dbReference type="EMBL" id="VYS89719.1"/>
    </source>
</evidence>
<evidence type="ECO:0000256" key="4">
    <source>
        <dbReference type="ARBA" id="ARBA00023277"/>
    </source>
</evidence>
<dbReference type="RefSeq" id="WP_186289939.1">
    <property type="nucleotide sequence ID" value="NZ_CACRSV010000013.1"/>
</dbReference>
<keyword evidence="4" id="KW-0119">Carbohydrate metabolism</keyword>
<accession>A0A6N2S9S3</accession>
<reference evidence="8" key="1">
    <citation type="submission" date="2019-11" db="EMBL/GenBank/DDBJ databases">
        <authorList>
            <person name="Feng L."/>
        </authorList>
    </citation>
    <scope>NUCLEOTIDE SEQUENCE</scope>
    <source>
        <strain evidence="8">BlongumLFYP82</strain>
    </source>
</reference>
<gene>
    <name evidence="8" type="ORF">BLLFYP82_00882</name>
    <name evidence="7" type="ORF">RS890_09155</name>
</gene>
<dbReference type="Gene3D" id="3.20.20.80">
    <property type="entry name" value="Glycosidases"/>
    <property type="match status" value="2"/>
</dbReference>
<dbReference type="GO" id="GO:0030245">
    <property type="term" value="P:cellulose catabolic process"/>
    <property type="evidence" value="ECO:0007669"/>
    <property type="project" value="UniProtKB-KW"/>
</dbReference>
<evidence type="ECO:0000256" key="1">
    <source>
        <dbReference type="ARBA" id="ARBA00005641"/>
    </source>
</evidence>
<organism evidence="8">
    <name type="scientific">Bifidobacterium longum</name>
    <dbReference type="NCBI Taxonomy" id="216816"/>
    <lineage>
        <taxon>Bacteria</taxon>
        <taxon>Bacillati</taxon>
        <taxon>Actinomycetota</taxon>
        <taxon>Actinomycetes</taxon>
        <taxon>Bifidobacteriales</taxon>
        <taxon>Bifidobacteriaceae</taxon>
        <taxon>Bifidobacterium</taxon>
    </lineage>
</organism>
<evidence type="ECO:0000256" key="6">
    <source>
        <dbReference type="ARBA" id="ARBA00023326"/>
    </source>
</evidence>